<reference evidence="2 3" key="1">
    <citation type="journal article" date="2010" name="Stand. Genomic Sci.">
        <title>Complete genome sequence of Segniliparus rotundus type strain (CDC 1076).</title>
        <authorList>
            <person name="Sikorski J."/>
            <person name="Lapidus A."/>
            <person name="Copeland A."/>
            <person name="Misra M."/>
            <person name="Glavina Del Rio T."/>
            <person name="Nolan M."/>
            <person name="Lucas S."/>
            <person name="Chen F."/>
            <person name="Tice H."/>
            <person name="Cheng J.F."/>
            <person name="Jando M."/>
            <person name="Schneider S."/>
            <person name="Bruce D."/>
            <person name="Goodwin L."/>
            <person name="Pitluck S."/>
            <person name="Liolios K."/>
            <person name="Mikhailova N."/>
            <person name="Pati A."/>
            <person name="Ivanova N."/>
            <person name="Mavromatis K."/>
            <person name="Chen A."/>
            <person name="Palaniappan K."/>
            <person name="Chertkov O."/>
            <person name="Land M."/>
            <person name="Hauser L."/>
            <person name="Chang Y.J."/>
            <person name="Jeffries C.D."/>
            <person name="Brettin T."/>
            <person name="Detter J.C."/>
            <person name="Han C."/>
            <person name="Rohde M."/>
            <person name="Goker M."/>
            <person name="Bristow J."/>
            <person name="Eisen J.A."/>
            <person name="Markowitz V."/>
            <person name="Hugenholtz P."/>
            <person name="Kyrpides N.C."/>
            <person name="Klenk H.P."/>
        </authorList>
    </citation>
    <scope>NUCLEOTIDE SEQUENCE [LARGE SCALE GENOMIC DNA]</scope>
    <source>
        <strain evidence="3">ATCC BAA-972 / CDC 1076 / CIP 108378 / DSM 44985 / JCM 13578</strain>
    </source>
</reference>
<gene>
    <name evidence="2" type="ordered locus">Srot_0927</name>
</gene>
<dbReference type="STRING" id="640132.Srot_0927"/>
<name>D6ZEM7_SEGRD</name>
<dbReference type="AlphaFoldDB" id="D6ZEM7"/>
<organism evidence="2 3">
    <name type="scientific">Segniliparus rotundus (strain ATCC BAA-972 / CDC 1076 / CIP 108378 / DSM 44985 / JCM 13578)</name>
    <dbReference type="NCBI Taxonomy" id="640132"/>
    <lineage>
        <taxon>Bacteria</taxon>
        <taxon>Bacillati</taxon>
        <taxon>Actinomycetota</taxon>
        <taxon>Actinomycetes</taxon>
        <taxon>Mycobacteriales</taxon>
        <taxon>Segniliparaceae</taxon>
        <taxon>Segniliparus</taxon>
    </lineage>
</organism>
<evidence type="ECO:0000313" key="3">
    <source>
        <dbReference type="Proteomes" id="UP000002247"/>
    </source>
</evidence>
<dbReference type="HOGENOM" id="CLU_2275499_0_0_11"/>
<proteinExistence type="predicted"/>
<feature type="region of interest" description="Disordered" evidence="1">
    <location>
        <begin position="83"/>
        <end position="102"/>
    </location>
</feature>
<dbReference type="Proteomes" id="UP000002247">
    <property type="component" value="Chromosome"/>
</dbReference>
<evidence type="ECO:0000313" key="2">
    <source>
        <dbReference type="EMBL" id="ADG97401.1"/>
    </source>
</evidence>
<dbReference type="RefSeq" id="WP_013137857.1">
    <property type="nucleotide sequence ID" value="NC_014168.1"/>
</dbReference>
<keyword evidence="3" id="KW-1185">Reference proteome</keyword>
<accession>D6ZEM7</accession>
<sequence>MTSPDSFHLDPEQWRAHGTGVVDLVEETARATRGAHFDDPVAGLLVNSAKTAWEGFAQSHQDAHHALLGRTTNTGNALTSTANELQGQDEDSGSDIQAVINW</sequence>
<protein>
    <submittedName>
        <fullName evidence="2">Uncharacterized protein</fullName>
    </submittedName>
</protein>
<evidence type="ECO:0000256" key="1">
    <source>
        <dbReference type="SAM" id="MobiDB-lite"/>
    </source>
</evidence>
<dbReference type="EMBL" id="CP001958">
    <property type="protein sequence ID" value="ADG97401.1"/>
    <property type="molecule type" value="Genomic_DNA"/>
</dbReference>
<dbReference type="KEGG" id="srt:Srot_0927"/>